<dbReference type="SUPFAM" id="SSF46785">
    <property type="entry name" value="Winged helix' DNA-binding domain"/>
    <property type="match status" value="1"/>
</dbReference>
<feature type="domain" description="N-acetyltransferase" evidence="3">
    <location>
        <begin position="141"/>
        <end position="292"/>
    </location>
</feature>
<dbReference type="CDD" id="cd04301">
    <property type="entry name" value="NAT_SF"/>
    <property type="match status" value="1"/>
</dbReference>
<dbReference type="Proteomes" id="UP000198767">
    <property type="component" value="Unassembled WGS sequence"/>
</dbReference>
<dbReference type="PANTHER" id="PTHR43877">
    <property type="entry name" value="AMINOALKYLPHOSPHONATE N-ACETYLTRANSFERASE-RELATED-RELATED"/>
    <property type="match status" value="1"/>
</dbReference>
<dbReference type="InterPro" id="IPR000835">
    <property type="entry name" value="HTH_MarR-typ"/>
</dbReference>
<dbReference type="EMBL" id="FMWG01000007">
    <property type="protein sequence ID" value="SCZ67772.1"/>
    <property type="molecule type" value="Genomic_DNA"/>
</dbReference>
<dbReference type="PANTHER" id="PTHR43877:SF2">
    <property type="entry name" value="AMINOALKYLPHOSPHONATE N-ACETYLTRANSFERASE-RELATED"/>
    <property type="match status" value="1"/>
</dbReference>
<dbReference type="STRING" id="1156985.SAMN04488118_107115"/>
<evidence type="ECO:0000313" key="5">
    <source>
        <dbReference type="Proteomes" id="UP000198767"/>
    </source>
</evidence>
<dbReference type="OrthoDB" id="2436196at2"/>
<dbReference type="GO" id="GO:0016747">
    <property type="term" value="F:acyltransferase activity, transferring groups other than amino-acyl groups"/>
    <property type="evidence" value="ECO:0007669"/>
    <property type="project" value="InterPro"/>
</dbReference>
<gene>
    <name evidence="4" type="ORF">SAMN04488118_107115</name>
</gene>
<dbReference type="Gene3D" id="3.40.630.30">
    <property type="match status" value="1"/>
</dbReference>
<keyword evidence="1 4" id="KW-0808">Transferase</keyword>
<evidence type="ECO:0000256" key="2">
    <source>
        <dbReference type="ARBA" id="ARBA00023315"/>
    </source>
</evidence>
<name>A0A1G5R149_9RHOB</name>
<dbReference type="InterPro" id="IPR036388">
    <property type="entry name" value="WH-like_DNA-bd_sf"/>
</dbReference>
<dbReference type="PROSITE" id="PS51186">
    <property type="entry name" value="GNAT"/>
    <property type="match status" value="1"/>
</dbReference>
<proteinExistence type="predicted"/>
<organism evidence="4 5">
    <name type="scientific">Epibacterium ulvae</name>
    <dbReference type="NCBI Taxonomy" id="1156985"/>
    <lineage>
        <taxon>Bacteria</taxon>
        <taxon>Pseudomonadati</taxon>
        <taxon>Pseudomonadota</taxon>
        <taxon>Alphaproteobacteria</taxon>
        <taxon>Rhodobacterales</taxon>
        <taxon>Roseobacteraceae</taxon>
        <taxon>Epibacterium</taxon>
    </lineage>
</organism>
<dbReference type="GO" id="GO:0003700">
    <property type="term" value="F:DNA-binding transcription factor activity"/>
    <property type="evidence" value="ECO:0007669"/>
    <property type="project" value="InterPro"/>
</dbReference>
<reference evidence="4 5" key="1">
    <citation type="submission" date="2016-10" db="EMBL/GenBank/DDBJ databases">
        <authorList>
            <person name="de Groot N.N."/>
        </authorList>
    </citation>
    <scope>NUCLEOTIDE SEQUENCE [LARGE SCALE GENOMIC DNA]</scope>
    <source>
        <strain evidence="4 5">U95</strain>
    </source>
</reference>
<evidence type="ECO:0000259" key="3">
    <source>
        <dbReference type="PROSITE" id="PS51186"/>
    </source>
</evidence>
<dbReference type="Gene3D" id="1.10.10.10">
    <property type="entry name" value="Winged helix-like DNA-binding domain superfamily/Winged helix DNA-binding domain"/>
    <property type="match status" value="1"/>
</dbReference>
<dbReference type="Pfam" id="PF12802">
    <property type="entry name" value="MarR_2"/>
    <property type="match status" value="1"/>
</dbReference>
<dbReference type="InterPro" id="IPR016181">
    <property type="entry name" value="Acyl_CoA_acyltransferase"/>
</dbReference>
<protein>
    <submittedName>
        <fullName evidence="4">Transcriptional regulator, MarR family with acetyltransferase activity</fullName>
    </submittedName>
</protein>
<dbReference type="InterPro" id="IPR036390">
    <property type="entry name" value="WH_DNA-bd_sf"/>
</dbReference>
<evidence type="ECO:0000313" key="4">
    <source>
        <dbReference type="EMBL" id="SCZ67772.1"/>
    </source>
</evidence>
<sequence length="293" mass="32289">MTPNPIARIRRFNRAVTSQIGALDQSFLGRGRPLGVARVLHAIGHFGSDISIIRTRLNLDKAVLSRHLKGLEDEGLIRFAIDPKDARKRHAVFTIEGEREFAAYNALSDAHAEGLLERHPRPDALLAAMDLVASALTADQLEITLCDPQSPEAVYCLENYYAELSQRLERGFDVSLSCDPEAKDMTPPRGGFFVAHSDGLAQGCCGLKGTNKGYGEIKRLWVAPSARGLGLAQNLLEACETQAKSLGTTLLRLDTNSALPEAARLYEKSGWTQIERFNADPYPDLFFEKKLQI</sequence>
<keyword evidence="5" id="KW-1185">Reference proteome</keyword>
<dbReference type="RefSeq" id="WP_090219393.1">
    <property type="nucleotide sequence ID" value="NZ_FMWG01000007.1"/>
</dbReference>
<dbReference type="InterPro" id="IPR000182">
    <property type="entry name" value="GNAT_dom"/>
</dbReference>
<accession>A0A1G5R149</accession>
<dbReference type="SUPFAM" id="SSF55729">
    <property type="entry name" value="Acyl-CoA N-acyltransferases (Nat)"/>
    <property type="match status" value="1"/>
</dbReference>
<dbReference type="InterPro" id="IPR050832">
    <property type="entry name" value="Bact_Acetyltransf"/>
</dbReference>
<keyword evidence="2" id="KW-0012">Acyltransferase</keyword>
<dbReference type="Pfam" id="PF00583">
    <property type="entry name" value="Acetyltransf_1"/>
    <property type="match status" value="1"/>
</dbReference>
<dbReference type="AlphaFoldDB" id="A0A1G5R149"/>
<evidence type="ECO:0000256" key="1">
    <source>
        <dbReference type="ARBA" id="ARBA00022679"/>
    </source>
</evidence>